<evidence type="ECO:0000313" key="2">
    <source>
        <dbReference type="Proteomes" id="UP000178168"/>
    </source>
</evidence>
<dbReference type="EMBL" id="MHUZ01000026">
    <property type="protein sequence ID" value="OHA85310.1"/>
    <property type="molecule type" value="Genomic_DNA"/>
</dbReference>
<sequence>MTTLFTTLFFTSLGGISLMLGFKVWALAGATHHTPLQYRFYREFSIKAAEYYRISQKIGRQLMLLAHEHILAFGVAFLRKVIRGLTHVQSRLQHRLSSVTDLVRGRARTPLAPENASVYLKDIARHKKESRSEARGRVLK</sequence>
<name>A0A1G2SJV1_9BACT</name>
<evidence type="ECO:0000313" key="1">
    <source>
        <dbReference type="EMBL" id="OHA85310.1"/>
    </source>
</evidence>
<organism evidence="1 2">
    <name type="scientific">Candidatus Yonathbacteria bacterium RIFOXYD1_FULL_52_36</name>
    <dbReference type="NCBI Taxonomy" id="1802730"/>
    <lineage>
        <taxon>Bacteria</taxon>
        <taxon>Candidatus Yonathiibacteriota</taxon>
    </lineage>
</organism>
<dbReference type="STRING" id="1802730.A2591_04045"/>
<dbReference type="AlphaFoldDB" id="A0A1G2SJV1"/>
<protein>
    <submittedName>
        <fullName evidence="1">Uncharacterized protein</fullName>
    </submittedName>
</protein>
<dbReference type="Proteomes" id="UP000178168">
    <property type="component" value="Unassembled WGS sequence"/>
</dbReference>
<reference evidence="1 2" key="1">
    <citation type="journal article" date="2016" name="Nat. Commun.">
        <title>Thousands of microbial genomes shed light on interconnected biogeochemical processes in an aquifer system.</title>
        <authorList>
            <person name="Anantharaman K."/>
            <person name="Brown C.T."/>
            <person name="Hug L.A."/>
            <person name="Sharon I."/>
            <person name="Castelle C.J."/>
            <person name="Probst A.J."/>
            <person name="Thomas B.C."/>
            <person name="Singh A."/>
            <person name="Wilkins M.J."/>
            <person name="Karaoz U."/>
            <person name="Brodie E.L."/>
            <person name="Williams K.H."/>
            <person name="Hubbard S.S."/>
            <person name="Banfield J.F."/>
        </authorList>
    </citation>
    <scope>NUCLEOTIDE SEQUENCE [LARGE SCALE GENOMIC DNA]</scope>
</reference>
<comment type="caution">
    <text evidence="1">The sequence shown here is derived from an EMBL/GenBank/DDBJ whole genome shotgun (WGS) entry which is preliminary data.</text>
</comment>
<accession>A0A1G2SJV1</accession>
<gene>
    <name evidence="1" type="ORF">A2591_04045</name>
</gene>
<proteinExistence type="predicted"/>